<gene>
    <name evidence="2" type="ORF">CCAX7_24060</name>
</gene>
<evidence type="ECO:0000313" key="2">
    <source>
        <dbReference type="EMBL" id="BDI30355.1"/>
    </source>
</evidence>
<proteinExistence type="predicted"/>
<organism evidence="2 3">
    <name type="scientific">Capsulimonas corticalis</name>
    <dbReference type="NCBI Taxonomy" id="2219043"/>
    <lineage>
        <taxon>Bacteria</taxon>
        <taxon>Bacillati</taxon>
        <taxon>Armatimonadota</taxon>
        <taxon>Armatimonadia</taxon>
        <taxon>Capsulimonadales</taxon>
        <taxon>Capsulimonadaceae</taxon>
        <taxon>Capsulimonas</taxon>
    </lineage>
</organism>
<evidence type="ECO:0000313" key="3">
    <source>
        <dbReference type="Proteomes" id="UP000287394"/>
    </source>
</evidence>
<dbReference type="AlphaFoldDB" id="A0A402CVC7"/>
<feature type="domain" description="YtkA-like" evidence="1">
    <location>
        <begin position="89"/>
        <end position="135"/>
    </location>
</feature>
<protein>
    <recommendedName>
        <fullName evidence="1">YtkA-like domain-containing protein</fullName>
    </recommendedName>
</protein>
<dbReference type="KEGG" id="ccot:CCAX7_24060"/>
<sequence>MLLKSFRQAAAPLAVMIAIPALAPRVARAHATEFSARQGDIVGDLRAPAEGVSAGDETAFSILVMRVPPPDPSNKDALPFLFGAGLPCKTVSCRISMPAMAGMPQIAPTLTPSKTAGVYNFTATFPHGGQYRFDVAATPADGGAPIALRYDVAVGDALDPSAAPYRLVVSAKPARPRAGQSVTMALSVVDSRTGQRITDFETVHEKKMHFIMVRDDLGDFSHEHPVLQPDGTFTHTTTFPTSGTWRLYADMAPKNAGAQLATASIDVSGPAPSPFTLTAPAPPVSKGAPLAAAQDDEIQATLSAPLLAARQDANLTVQLTDKLGAPVTQLEPWLGAPAHMVLISQRSHAFVHSHPADWGAGDQARAQLHFVLRLPESGLYRGWLQFQRAGVLHTLPFTVRVAPHPI</sequence>
<accession>A0A402CVC7</accession>
<dbReference type="OrthoDB" id="128043at2"/>
<dbReference type="Proteomes" id="UP000287394">
    <property type="component" value="Chromosome"/>
</dbReference>
<name>A0A402CVC7_9BACT</name>
<dbReference type="EMBL" id="AP025739">
    <property type="protein sequence ID" value="BDI30355.1"/>
    <property type="molecule type" value="Genomic_DNA"/>
</dbReference>
<dbReference type="Pfam" id="PF13115">
    <property type="entry name" value="YtkA"/>
    <property type="match status" value="1"/>
</dbReference>
<reference evidence="2 3" key="1">
    <citation type="journal article" date="2019" name="Int. J. Syst. Evol. Microbiol.">
        <title>Capsulimonas corticalis gen. nov., sp. nov., an aerobic capsulated bacterium, of a novel bacterial order, Capsulimonadales ord. nov., of the class Armatimonadia of the phylum Armatimonadetes.</title>
        <authorList>
            <person name="Li J."/>
            <person name="Kudo C."/>
            <person name="Tonouchi A."/>
        </authorList>
    </citation>
    <scope>NUCLEOTIDE SEQUENCE [LARGE SCALE GENOMIC DNA]</scope>
    <source>
        <strain evidence="2 3">AX-7</strain>
    </source>
</reference>
<dbReference type="InterPro" id="IPR032693">
    <property type="entry name" value="YtkA-like_dom"/>
</dbReference>
<dbReference type="RefSeq" id="WP_125205955.1">
    <property type="nucleotide sequence ID" value="NZ_AP025739.1"/>
</dbReference>
<keyword evidence="3" id="KW-1185">Reference proteome</keyword>
<evidence type="ECO:0000259" key="1">
    <source>
        <dbReference type="Pfam" id="PF13115"/>
    </source>
</evidence>